<gene>
    <name evidence="1" type="ORF">ISP01_02580</name>
</gene>
<dbReference type="Pfam" id="PF09890">
    <property type="entry name" value="DUF2117"/>
    <property type="match status" value="1"/>
</dbReference>
<dbReference type="RefSeq" id="WP_278522010.1">
    <property type="nucleotide sequence ID" value="NZ_JADIIN010000020.1"/>
</dbReference>
<dbReference type="EMBL" id="JADIIN010000020">
    <property type="protein sequence ID" value="MBF4468269.1"/>
    <property type="molecule type" value="Genomic_DNA"/>
</dbReference>
<proteinExistence type="predicted"/>
<evidence type="ECO:0000313" key="1">
    <source>
        <dbReference type="EMBL" id="MBF4468269.1"/>
    </source>
</evidence>
<sequence length="457" mass="50834">MKIGIVVHGPNMIDSGYALKIIEILKDFGSVYCRLGGTMGRTAVIDASLENLIDISAKRLPSESVRLFLEEGIDVIFLLNYGKSSVTGHTFGYKVFNKSFFNNDSINENRLSKIPFIQIERPGENDGSIISWNSSDEGIYSDLDENLSLDSNKDIFLDSNKYISLNSKNISLDSNENLSSDLSLKLSKLLNLNVLNPRLVIDNYFKRELIKKELENDLETSDLGEKVRYIHGVSPNENIFVNGIVVGKSNSENLSLISKDGQIVDIIGGEIKKHGIEKLGVVDINKAVVKTGLLRKTNPNPRILKDFKGSSSNEVENNHVKVAFLDHAAEDIYKLKNIDLVVTIGDDTTLVASDILYRFNVPVIGITDGDIDKVVENGYIANGSSVIELEHGLDDIVGKSIFKEVFNSKNCINLDIGSIENVDNVSINRLKTYKIKEFKKELIKIVNNITSKYIIKE</sequence>
<reference evidence="1" key="1">
    <citation type="submission" date="2020-10" db="EMBL/GenBank/DDBJ databases">
        <title>Dehalococcoides mccartyi of a TCE/Cr reducing biochatode.</title>
        <authorList>
            <person name="Matturro B."/>
        </authorList>
    </citation>
    <scope>NUCLEOTIDE SEQUENCE</scope>
    <source>
        <strain evidence="1">Bin4</strain>
    </source>
</reference>
<comment type="caution">
    <text evidence="1">The sequence shown here is derived from an EMBL/GenBank/DDBJ whole genome shotgun (WGS) entry which is preliminary data.</text>
</comment>
<accession>A0A843ALR0</accession>
<dbReference type="InterPro" id="IPR012032">
    <property type="entry name" value="UCP006598"/>
</dbReference>
<protein>
    <submittedName>
        <fullName evidence="1">DUF2117 domain-containing protein</fullName>
    </submittedName>
</protein>
<dbReference type="AlphaFoldDB" id="A0A843ALR0"/>
<evidence type="ECO:0000313" key="2">
    <source>
        <dbReference type="Proteomes" id="UP000658733"/>
    </source>
</evidence>
<organism evidence="1 2">
    <name type="scientific">Methanobrevibacter arboriphilus</name>
    <dbReference type="NCBI Taxonomy" id="39441"/>
    <lineage>
        <taxon>Archaea</taxon>
        <taxon>Methanobacteriati</taxon>
        <taxon>Methanobacteriota</taxon>
        <taxon>Methanomada group</taxon>
        <taxon>Methanobacteria</taxon>
        <taxon>Methanobacteriales</taxon>
        <taxon>Methanobacteriaceae</taxon>
        <taxon>Methanobrevibacter</taxon>
    </lineage>
</organism>
<name>A0A843ALR0_METAZ</name>
<dbReference type="Proteomes" id="UP000658733">
    <property type="component" value="Unassembled WGS sequence"/>
</dbReference>